<accession>A0ACB8ZW25</accession>
<dbReference type="EMBL" id="CM042016">
    <property type="protein sequence ID" value="KAI3700330.1"/>
    <property type="molecule type" value="Genomic_DNA"/>
</dbReference>
<reference evidence="1 2" key="2">
    <citation type="journal article" date="2022" name="Mol. Ecol. Resour.">
        <title>The genomes of chicory, endive, great burdock and yacon provide insights into Asteraceae paleo-polyploidization history and plant inulin production.</title>
        <authorList>
            <person name="Fan W."/>
            <person name="Wang S."/>
            <person name="Wang H."/>
            <person name="Wang A."/>
            <person name="Jiang F."/>
            <person name="Liu H."/>
            <person name="Zhao H."/>
            <person name="Xu D."/>
            <person name="Zhang Y."/>
        </authorList>
    </citation>
    <scope>NUCLEOTIDE SEQUENCE [LARGE SCALE GENOMIC DNA]</scope>
    <source>
        <strain evidence="2">cv. Punajuju</strain>
        <tissue evidence="1">Leaves</tissue>
    </source>
</reference>
<comment type="caution">
    <text evidence="1">The sequence shown here is derived from an EMBL/GenBank/DDBJ whole genome shotgun (WGS) entry which is preliminary data.</text>
</comment>
<evidence type="ECO:0000313" key="1">
    <source>
        <dbReference type="EMBL" id="KAI3700330.1"/>
    </source>
</evidence>
<evidence type="ECO:0000313" key="2">
    <source>
        <dbReference type="Proteomes" id="UP001055811"/>
    </source>
</evidence>
<reference evidence="2" key="1">
    <citation type="journal article" date="2022" name="Mol. Ecol. Resour.">
        <title>The genomes of chicory, endive, great burdock and yacon provide insights into Asteraceae palaeo-polyploidization history and plant inulin production.</title>
        <authorList>
            <person name="Fan W."/>
            <person name="Wang S."/>
            <person name="Wang H."/>
            <person name="Wang A."/>
            <person name="Jiang F."/>
            <person name="Liu H."/>
            <person name="Zhao H."/>
            <person name="Xu D."/>
            <person name="Zhang Y."/>
        </authorList>
    </citation>
    <scope>NUCLEOTIDE SEQUENCE [LARGE SCALE GENOMIC DNA]</scope>
    <source>
        <strain evidence="2">cv. Punajuju</strain>
    </source>
</reference>
<proteinExistence type="predicted"/>
<sequence>MVRPCSASEAFLTTADSAIGLIPKSTKPIPGWNGIEYKAAFPMQKPADASFYPPDMDKMAYVTQDDKEKSELVLLTRRRCRRRKPKDSQWKCPIDHLFYDAFVIWGLVGPRRIFGELGVYPAINWFFLVGAIFSLLAWTVHKCSLGQTWIRSIHFPVFLAMMPPASAVNYTSWIFVAYLSGYDAFRYYQKVWQRYNYVLSGGLNAGTAFMSIFIFFCSWDCKRRGFQSELVGKGRG</sequence>
<organism evidence="1 2">
    <name type="scientific">Cichorium intybus</name>
    <name type="common">Chicory</name>
    <dbReference type="NCBI Taxonomy" id="13427"/>
    <lineage>
        <taxon>Eukaryota</taxon>
        <taxon>Viridiplantae</taxon>
        <taxon>Streptophyta</taxon>
        <taxon>Embryophyta</taxon>
        <taxon>Tracheophyta</taxon>
        <taxon>Spermatophyta</taxon>
        <taxon>Magnoliopsida</taxon>
        <taxon>eudicotyledons</taxon>
        <taxon>Gunneridae</taxon>
        <taxon>Pentapetalae</taxon>
        <taxon>asterids</taxon>
        <taxon>campanulids</taxon>
        <taxon>Asterales</taxon>
        <taxon>Asteraceae</taxon>
        <taxon>Cichorioideae</taxon>
        <taxon>Cichorieae</taxon>
        <taxon>Cichoriinae</taxon>
        <taxon>Cichorium</taxon>
    </lineage>
</organism>
<name>A0ACB8ZW25_CICIN</name>
<gene>
    <name evidence="1" type="ORF">L2E82_44956</name>
</gene>
<dbReference type="Proteomes" id="UP001055811">
    <property type="component" value="Linkage Group LG08"/>
</dbReference>
<keyword evidence="2" id="KW-1185">Reference proteome</keyword>
<protein>
    <submittedName>
        <fullName evidence="1">Uncharacterized protein</fullName>
    </submittedName>
</protein>